<dbReference type="EMBL" id="CAJNYU010002165">
    <property type="protein sequence ID" value="CAF3512156.1"/>
    <property type="molecule type" value="Genomic_DNA"/>
</dbReference>
<dbReference type="OrthoDB" id="270651at2759"/>
<keyword evidence="4" id="KW-0809">Transit peptide</keyword>
<evidence type="ECO:0000256" key="5">
    <source>
        <dbReference type="ARBA" id="ARBA00023128"/>
    </source>
</evidence>
<keyword evidence="3" id="KW-0808">Transferase</keyword>
<evidence type="ECO:0000256" key="1">
    <source>
        <dbReference type="ARBA" id="ARBA00004173"/>
    </source>
</evidence>
<dbReference type="GO" id="GO:0005739">
    <property type="term" value="C:mitochondrion"/>
    <property type="evidence" value="ECO:0007669"/>
    <property type="project" value="UniProtKB-SubCell"/>
</dbReference>
<dbReference type="Proteomes" id="UP000663838">
    <property type="component" value="Unassembled WGS sequence"/>
</dbReference>
<evidence type="ECO:0000313" key="15">
    <source>
        <dbReference type="EMBL" id="CAF4477419.1"/>
    </source>
</evidence>
<evidence type="ECO:0000313" key="8">
    <source>
        <dbReference type="EMBL" id="CAF3326171.1"/>
    </source>
</evidence>
<dbReference type="EMBL" id="CAJOBR010000670">
    <property type="protein sequence ID" value="CAF4534904.1"/>
    <property type="molecule type" value="Genomic_DNA"/>
</dbReference>
<evidence type="ECO:0000256" key="3">
    <source>
        <dbReference type="ARBA" id="ARBA00022679"/>
    </source>
</evidence>
<dbReference type="Pfam" id="PF08032">
    <property type="entry name" value="SpoU_sub_bind"/>
    <property type="match status" value="1"/>
</dbReference>
<evidence type="ECO:0000256" key="6">
    <source>
        <dbReference type="ARBA" id="ARBA00034881"/>
    </source>
</evidence>
<evidence type="ECO:0000256" key="2">
    <source>
        <dbReference type="ARBA" id="ARBA00022603"/>
    </source>
</evidence>
<dbReference type="EMBL" id="CAJOBS010001307">
    <property type="protein sequence ID" value="CAF4716000.1"/>
    <property type="molecule type" value="Genomic_DNA"/>
</dbReference>
<dbReference type="Proteomes" id="UP000663869">
    <property type="component" value="Unassembled WGS sequence"/>
</dbReference>
<dbReference type="InterPro" id="IPR029028">
    <property type="entry name" value="Alpha/beta_knot_MTases"/>
</dbReference>
<dbReference type="Proteomes" id="UP000663865">
    <property type="component" value="Unassembled WGS sequence"/>
</dbReference>
<dbReference type="Proteomes" id="UP000663833">
    <property type="component" value="Unassembled WGS sequence"/>
</dbReference>
<name>A0A817UFS8_9BILA</name>
<dbReference type="AlphaFoldDB" id="A0A817UFS8"/>
<protein>
    <recommendedName>
        <fullName evidence="6">rRNA methyltransferase 1, mitochondrial</fullName>
    </recommendedName>
</protein>
<dbReference type="SUPFAM" id="SSF55315">
    <property type="entry name" value="L30e-like"/>
    <property type="match status" value="1"/>
</dbReference>
<evidence type="ECO:0000313" key="18">
    <source>
        <dbReference type="Proteomes" id="UP000663825"/>
    </source>
</evidence>
<dbReference type="EMBL" id="CAJNYV010001215">
    <property type="protein sequence ID" value="CAF3410129.1"/>
    <property type="molecule type" value="Genomic_DNA"/>
</dbReference>
<evidence type="ECO:0000313" key="13">
    <source>
        <dbReference type="EMBL" id="CAF4319918.1"/>
    </source>
</evidence>
<dbReference type="Proteomes" id="UP000663872">
    <property type="component" value="Unassembled WGS sequence"/>
</dbReference>
<dbReference type="GO" id="GO:0003723">
    <property type="term" value="F:RNA binding"/>
    <property type="evidence" value="ECO:0007669"/>
    <property type="project" value="InterPro"/>
</dbReference>
<dbReference type="Proteomes" id="UP000663873">
    <property type="component" value="Unassembled WGS sequence"/>
</dbReference>
<dbReference type="InterPro" id="IPR029064">
    <property type="entry name" value="Ribosomal_eL30-like_sf"/>
</dbReference>
<evidence type="ECO:0000313" key="11">
    <source>
        <dbReference type="EMBL" id="CAF3512156.1"/>
    </source>
</evidence>
<dbReference type="EMBL" id="CAJNXB010003595">
    <property type="protein sequence ID" value="CAF3326171.1"/>
    <property type="molecule type" value="Genomic_DNA"/>
</dbReference>
<evidence type="ECO:0000259" key="7">
    <source>
        <dbReference type="SMART" id="SM00967"/>
    </source>
</evidence>
<dbReference type="InterPro" id="IPR013123">
    <property type="entry name" value="SpoU_subst-bd"/>
</dbReference>
<organism evidence="8 18">
    <name type="scientific">Rotaria socialis</name>
    <dbReference type="NCBI Taxonomy" id="392032"/>
    <lineage>
        <taxon>Eukaryota</taxon>
        <taxon>Metazoa</taxon>
        <taxon>Spiralia</taxon>
        <taxon>Gnathifera</taxon>
        <taxon>Rotifera</taxon>
        <taxon>Eurotatoria</taxon>
        <taxon>Bdelloidea</taxon>
        <taxon>Philodinida</taxon>
        <taxon>Philodinidae</taxon>
        <taxon>Rotaria</taxon>
    </lineage>
</organism>
<dbReference type="InterPro" id="IPR001537">
    <property type="entry name" value="SpoU_MeTrfase"/>
</dbReference>
<dbReference type="EMBL" id="CAJOBQ010001325">
    <property type="protein sequence ID" value="CAF4477419.1"/>
    <property type="molecule type" value="Genomic_DNA"/>
</dbReference>
<evidence type="ECO:0000313" key="17">
    <source>
        <dbReference type="EMBL" id="CAF4716000.1"/>
    </source>
</evidence>
<dbReference type="GO" id="GO:0016435">
    <property type="term" value="F:rRNA (guanine) methyltransferase activity"/>
    <property type="evidence" value="ECO:0007669"/>
    <property type="project" value="TreeGrafter"/>
</dbReference>
<dbReference type="PANTHER" id="PTHR46103:SF1">
    <property type="entry name" value="RRNA METHYLTRANSFERASE 1, MITOCHONDRIAL"/>
    <property type="match status" value="1"/>
</dbReference>
<dbReference type="Gene3D" id="3.30.1330.30">
    <property type="match status" value="1"/>
</dbReference>
<keyword evidence="2" id="KW-0489">Methyltransferase</keyword>
<sequence>MKLHLFRNVLPRYFHNKTRLPELDFTKPISDRLRKTSMKEQTYANTNNDDDDESLLKVSLRGQCLFGLYPIEIALKTKHRQFYQLFLSNTSNENRPIIQNIQQLAENLSIPIKYTSTNTLDRLSFDRPHQGVCLDCSPIPTQDIEQTIGIKTTSNKISLDLCLVKIHDPMNLGGIIRTSHFFGIDRIILTRGTCQPSPVASKASSGALELMPIYTCNDLNAYLTSLHKENNTALICAAHQGNTSLRTFRLEDVKKKFSTTNLQRIIVLIGNEHEGISEEIVKMCHYSVCIQPNSDSEISSLNASVACGLFMYHISAQM</sequence>
<evidence type="ECO:0000313" key="14">
    <source>
        <dbReference type="EMBL" id="CAF4432804.1"/>
    </source>
</evidence>
<dbReference type="Gene3D" id="3.40.1280.10">
    <property type="match status" value="1"/>
</dbReference>
<dbReference type="Proteomes" id="UP000663851">
    <property type="component" value="Unassembled WGS sequence"/>
</dbReference>
<dbReference type="EMBL" id="CAJOBP010001896">
    <property type="protein sequence ID" value="CAF4319918.1"/>
    <property type="molecule type" value="Genomic_DNA"/>
</dbReference>
<accession>A0A817UFS8</accession>
<comment type="subcellular location">
    <subcellularLocation>
        <location evidence="1">Mitochondrion</location>
    </subcellularLocation>
</comment>
<evidence type="ECO:0000313" key="19">
    <source>
        <dbReference type="Proteomes" id="UP000663873"/>
    </source>
</evidence>
<dbReference type="Proteomes" id="UP000663848">
    <property type="component" value="Unassembled WGS sequence"/>
</dbReference>
<evidence type="ECO:0000313" key="16">
    <source>
        <dbReference type="EMBL" id="CAF4534904.1"/>
    </source>
</evidence>
<proteinExistence type="predicted"/>
<feature type="domain" description="RNA 2-O ribose methyltransferase substrate binding" evidence="7">
    <location>
        <begin position="64"/>
        <end position="142"/>
    </location>
</feature>
<dbReference type="EMBL" id="CAJOBO010002122">
    <property type="protein sequence ID" value="CAF4432804.1"/>
    <property type="molecule type" value="Genomic_DNA"/>
</dbReference>
<comment type="caution">
    <text evidence="8">The sequence shown here is derived from an EMBL/GenBank/DDBJ whole genome shotgun (WGS) entry which is preliminary data.</text>
</comment>
<dbReference type="PANTHER" id="PTHR46103">
    <property type="entry name" value="RRNA METHYLTRANSFERASE 1, MITOCHONDRIAL"/>
    <property type="match status" value="1"/>
</dbReference>
<dbReference type="InterPro" id="IPR029026">
    <property type="entry name" value="tRNA_m1G_MTases_N"/>
</dbReference>
<dbReference type="EMBL" id="CAJNYD010003154">
    <property type="protein sequence ID" value="CAF3481795.1"/>
    <property type="molecule type" value="Genomic_DNA"/>
</dbReference>
<evidence type="ECO:0000256" key="4">
    <source>
        <dbReference type="ARBA" id="ARBA00022946"/>
    </source>
</evidence>
<evidence type="ECO:0000313" key="12">
    <source>
        <dbReference type="EMBL" id="CAF3689839.1"/>
    </source>
</evidence>
<evidence type="ECO:0000313" key="10">
    <source>
        <dbReference type="EMBL" id="CAF3481795.1"/>
    </source>
</evidence>
<dbReference type="Proteomes" id="UP000663862">
    <property type="component" value="Unassembled WGS sequence"/>
</dbReference>
<gene>
    <name evidence="11" type="ORF">FME351_LOCUS17438</name>
    <name evidence="12" type="ORF">GRG538_LOCUS27615</name>
    <name evidence="14" type="ORF">HFQ381_LOCUS22485</name>
    <name evidence="9" type="ORF">KIK155_LOCUS8954</name>
    <name evidence="10" type="ORF">LUA448_LOCUS24071</name>
    <name evidence="16" type="ORF">QYT958_LOCUS7173</name>
    <name evidence="8" type="ORF">TIS948_LOCUS20732</name>
    <name evidence="17" type="ORF">TOA249_LOCUS17963</name>
    <name evidence="15" type="ORF">TSG867_LOCUS19173</name>
    <name evidence="13" type="ORF">UJA718_LOCUS13798</name>
</gene>
<dbReference type="Proteomes" id="UP000663825">
    <property type="component" value="Unassembled WGS sequence"/>
</dbReference>
<keyword evidence="19" id="KW-1185">Reference proteome</keyword>
<dbReference type="SUPFAM" id="SSF75217">
    <property type="entry name" value="alpha/beta knot"/>
    <property type="match status" value="1"/>
</dbReference>
<dbReference type="SMART" id="SM00967">
    <property type="entry name" value="SpoU_sub_bind"/>
    <property type="match status" value="1"/>
</dbReference>
<reference evidence="8" key="1">
    <citation type="submission" date="2021-02" db="EMBL/GenBank/DDBJ databases">
        <authorList>
            <person name="Nowell W R."/>
        </authorList>
    </citation>
    <scope>NUCLEOTIDE SEQUENCE</scope>
</reference>
<dbReference type="Pfam" id="PF00588">
    <property type="entry name" value="SpoU_methylase"/>
    <property type="match status" value="1"/>
</dbReference>
<dbReference type="InterPro" id="IPR047182">
    <property type="entry name" value="MRM1"/>
</dbReference>
<keyword evidence="5" id="KW-0496">Mitochondrion</keyword>
<dbReference type="EMBL" id="CAJNYT010004772">
    <property type="protein sequence ID" value="CAF3689839.1"/>
    <property type="molecule type" value="Genomic_DNA"/>
</dbReference>
<evidence type="ECO:0000313" key="9">
    <source>
        <dbReference type="EMBL" id="CAF3410129.1"/>
    </source>
</evidence>